<evidence type="ECO:0000313" key="1">
    <source>
        <dbReference type="EMBL" id="MFC0254630.1"/>
    </source>
</evidence>
<reference evidence="1 2" key="1">
    <citation type="submission" date="2024-09" db="EMBL/GenBank/DDBJ databases">
        <authorList>
            <person name="Sun Q."/>
            <person name="Mori K."/>
        </authorList>
    </citation>
    <scope>NUCLEOTIDE SEQUENCE [LARGE SCALE GENOMIC DNA]</scope>
    <source>
        <strain evidence="1 2">CCM 7792</strain>
    </source>
</reference>
<dbReference type="EMBL" id="JBHLWP010000042">
    <property type="protein sequence ID" value="MFC0254630.1"/>
    <property type="molecule type" value="Genomic_DNA"/>
</dbReference>
<name>A0ABV6FNQ1_9BURK</name>
<dbReference type="Proteomes" id="UP001589773">
    <property type="component" value="Unassembled WGS sequence"/>
</dbReference>
<comment type="caution">
    <text evidence="1">The sequence shown here is derived from an EMBL/GenBank/DDBJ whole genome shotgun (WGS) entry which is preliminary data.</text>
</comment>
<protein>
    <submittedName>
        <fullName evidence="1">Uncharacterized protein</fullName>
    </submittedName>
</protein>
<keyword evidence="2" id="KW-1185">Reference proteome</keyword>
<sequence length="165" mass="18780">MILVGFFALRGQNRCLHPHRKCAWRAFQRLRYVYHRAPCEVRWSGNDHLIVDYGLQVESINLSGTRVASFGERMIGVLESRRNSGHVLVHDSGWFSDFALCDLRRGKCKHFSQPAGKAIKWAFDSKGELRAVTLVDSRLFKDVSTVSNWYKPAAGENGRNWPSSG</sequence>
<gene>
    <name evidence="1" type="ORF">ACFFJK_22360</name>
</gene>
<accession>A0ABV6FNQ1</accession>
<proteinExistence type="predicted"/>
<evidence type="ECO:0000313" key="2">
    <source>
        <dbReference type="Proteomes" id="UP001589773"/>
    </source>
</evidence>
<organism evidence="1 2">
    <name type="scientific">Massilia consociata</name>
    <dbReference type="NCBI Taxonomy" id="760117"/>
    <lineage>
        <taxon>Bacteria</taxon>
        <taxon>Pseudomonadati</taxon>
        <taxon>Pseudomonadota</taxon>
        <taxon>Betaproteobacteria</taxon>
        <taxon>Burkholderiales</taxon>
        <taxon>Oxalobacteraceae</taxon>
        <taxon>Telluria group</taxon>
        <taxon>Massilia</taxon>
    </lineage>
</organism>